<keyword evidence="3 9" id="KW-0378">Hydrolase</keyword>
<dbReference type="PANTHER" id="PTHR35803:SF2">
    <property type="entry name" value="RETAINING ALPHA-GALACTOSIDASE"/>
    <property type="match status" value="1"/>
</dbReference>
<dbReference type="InterPro" id="IPR013785">
    <property type="entry name" value="Aldolase_TIM"/>
</dbReference>
<dbReference type="InterPro" id="IPR029483">
    <property type="entry name" value="GH97_C"/>
</dbReference>
<name>A0A0S7BYY5_9BACT</name>
<dbReference type="Pfam" id="PF10566">
    <property type="entry name" value="Glyco_hydro_97"/>
    <property type="match status" value="1"/>
</dbReference>
<dbReference type="InterPro" id="IPR029486">
    <property type="entry name" value="GH97_N"/>
</dbReference>
<evidence type="ECO:0000256" key="2">
    <source>
        <dbReference type="ARBA" id="ARBA00011245"/>
    </source>
</evidence>
<evidence type="ECO:0000259" key="8">
    <source>
        <dbReference type="Pfam" id="PF14509"/>
    </source>
</evidence>
<evidence type="ECO:0000259" key="6">
    <source>
        <dbReference type="Pfam" id="PF10566"/>
    </source>
</evidence>
<dbReference type="Gene3D" id="2.70.98.10">
    <property type="match status" value="1"/>
</dbReference>
<dbReference type="PANTHER" id="PTHR35803">
    <property type="entry name" value="GLUCAN 1,4-ALPHA-GLUCOSIDASE SUSB-RELATED"/>
    <property type="match status" value="1"/>
</dbReference>
<keyword evidence="4" id="KW-0106">Calcium</keyword>
<dbReference type="Pfam" id="PF14509">
    <property type="entry name" value="GH97_C"/>
    <property type="match status" value="1"/>
</dbReference>
<dbReference type="Gene3D" id="2.60.40.1180">
    <property type="entry name" value="Golgi alpha-mannosidase II"/>
    <property type="match status" value="1"/>
</dbReference>
<sequence>MVVISVVGQPRVISPDGKLALQVNDAGNTGFTVFMEGKETFTVSGLGLELESGEELPAPGTKPAISRSSGLTEYQAVVPVKYRQASYPFNRLQLKYRSGSSIEFRVYNDGVAYRFITSRKGVLKVKNEGMRLNFPEGSDAYFPRENSMYSHYERPYLHQPLDSIAPDDFCSLPVLFTAPGRIRVLFTEADLFDYPNAFLKKDNDNGFHAVFPEVVLKALPLGGTSDRSEDIAEQAGYIAEIQGDRSFPWRVFAVSQNDASLAGNDLVYRLSRPSELKDTEWIRPGKVAWDWYNASNITGVDFRSGINTETYRYYIDFAAAYGLEYVILDEGWSKTTSNVLETNPEIDLPELIEYAASKPVGIILWLLWHPLNGNEEKILSTYRDWGVKGVKVDFMQRADQGMVSSYEKIAAVAAANHLLVDFHGAYKPAGLNRAYPNVLSFEGVMGNENNKWSTYANPEHNVTLPFIRMVAGPMDYTPGAMRNAQKDGFCINFDNPSSLGTRAHQVAMYVVYESPLQMLCDAPSLYLREPEVPEFISSIPVVWDETRVLQGEVGDYILIARRSGDTWYLAAMTDWSSRNLETGLSFLGEGVYQATIFKDGPNADKNAADFSIDQQHVTAKDKLKITLAPGGGFTVIMSPVIGL</sequence>
<evidence type="ECO:0000256" key="1">
    <source>
        <dbReference type="ARBA" id="ARBA00001913"/>
    </source>
</evidence>
<dbReference type="AlphaFoldDB" id="A0A0S7BYY5"/>
<accession>A0A0S7BYY5</accession>
<dbReference type="STRING" id="1678841.TBC1_111180"/>
<dbReference type="GO" id="GO:0030246">
    <property type="term" value="F:carbohydrate binding"/>
    <property type="evidence" value="ECO:0007669"/>
    <property type="project" value="InterPro"/>
</dbReference>
<dbReference type="Gene3D" id="3.20.20.70">
    <property type="entry name" value="Aldolase class I"/>
    <property type="match status" value="1"/>
</dbReference>
<gene>
    <name evidence="9" type="ORF">TBC1_111180</name>
</gene>
<dbReference type="Proteomes" id="UP000053091">
    <property type="component" value="Unassembled WGS sequence"/>
</dbReference>
<dbReference type="Pfam" id="PF14508">
    <property type="entry name" value="GH97_N"/>
    <property type="match status" value="1"/>
</dbReference>
<feature type="domain" description="Glycosyl-hydrolase 97 N-terminal" evidence="7">
    <location>
        <begin position="12"/>
        <end position="273"/>
    </location>
</feature>
<dbReference type="InterPro" id="IPR017853">
    <property type="entry name" value="GH"/>
</dbReference>
<evidence type="ECO:0000256" key="5">
    <source>
        <dbReference type="ARBA" id="ARBA00023295"/>
    </source>
</evidence>
<keyword evidence="10" id="KW-1185">Reference proteome</keyword>
<evidence type="ECO:0000256" key="3">
    <source>
        <dbReference type="ARBA" id="ARBA00022801"/>
    </source>
</evidence>
<dbReference type="InterPro" id="IPR052720">
    <property type="entry name" value="Glycosyl_hydrolase_97"/>
</dbReference>
<evidence type="ECO:0000259" key="7">
    <source>
        <dbReference type="Pfam" id="PF14508"/>
    </source>
</evidence>
<dbReference type="InterPro" id="IPR013780">
    <property type="entry name" value="Glyco_hydro_b"/>
</dbReference>
<comment type="subunit">
    <text evidence="2">Monomer.</text>
</comment>
<dbReference type="PATRIC" id="fig|1678841.3.peg.1342"/>
<feature type="domain" description="Glycosyl-hydrolase 97 C-terminal oligomerisation" evidence="8">
    <location>
        <begin position="542"/>
        <end position="636"/>
    </location>
</feature>
<protein>
    <submittedName>
        <fullName evidence="9">Glycosyl-hydrolase 97 N-terminal</fullName>
    </submittedName>
</protein>
<evidence type="ECO:0000313" key="10">
    <source>
        <dbReference type="Proteomes" id="UP000053091"/>
    </source>
</evidence>
<dbReference type="GO" id="GO:0016798">
    <property type="term" value="F:hydrolase activity, acting on glycosyl bonds"/>
    <property type="evidence" value="ECO:0007669"/>
    <property type="project" value="UniProtKB-KW"/>
</dbReference>
<evidence type="ECO:0000313" key="9">
    <source>
        <dbReference type="EMBL" id="GAP43038.1"/>
    </source>
</evidence>
<dbReference type="InterPro" id="IPR019563">
    <property type="entry name" value="GH97_catalytic"/>
</dbReference>
<feature type="domain" description="Glycosyl-hydrolase 97 catalytic" evidence="6">
    <location>
        <begin position="291"/>
        <end position="444"/>
    </location>
</feature>
<comment type="cofactor">
    <cofactor evidence="1">
        <name>Ca(2+)</name>
        <dbReference type="ChEBI" id="CHEBI:29108"/>
    </cofactor>
</comment>
<keyword evidence="5" id="KW-0326">Glycosidase</keyword>
<reference evidence="9" key="1">
    <citation type="journal article" date="2015" name="Genome Announc.">
        <title>Draft Genome Sequence of Bacteroidales Strain TBC1, a Novel Isolate from a Methanogenic Wastewater Treatment System.</title>
        <authorList>
            <person name="Tourlousse D.M."/>
            <person name="Matsuura N."/>
            <person name="Sun L."/>
            <person name="Toyonaga M."/>
            <person name="Kuroda K."/>
            <person name="Ohashi A."/>
            <person name="Cruz R."/>
            <person name="Yamaguchi T."/>
            <person name="Sekiguchi Y."/>
        </authorList>
    </citation>
    <scope>NUCLEOTIDE SEQUENCE [LARGE SCALE GENOMIC DNA]</scope>
    <source>
        <strain evidence="9">TBC1</strain>
    </source>
</reference>
<organism evidence="9">
    <name type="scientific">Lentimicrobium saccharophilum</name>
    <dbReference type="NCBI Taxonomy" id="1678841"/>
    <lineage>
        <taxon>Bacteria</taxon>
        <taxon>Pseudomonadati</taxon>
        <taxon>Bacteroidota</taxon>
        <taxon>Bacteroidia</taxon>
        <taxon>Bacteroidales</taxon>
        <taxon>Lentimicrobiaceae</taxon>
        <taxon>Lentimicrobium</taxon>
    </lineage>
</organism>
<dbReference type="SUPFAM" id="SSF51445">
    <property type="entry name" value="(Trans)glycosidases"/>
    <property type="match status" value="1"/>
</dbReference>
<proteinExistence type="predicted"/>
<dbReference type="InterPro" id="IPR014718">
    <property type="entry name" value="GH-type_carb-bd"/>
</dbReference>
<evidence type="ECO:0000256" key="4">
    <source>
        <dbReference type="ARBA" id="ARBA00022837"/>
    </source>
</evidence>
<dbReference type="EMBL" id="DF968182">
    <property type="protein sequence ID" value="GAP43038.1"/>
    <property type="molecule type" value="Genomic_DNA"/>
</dbReference>